<dbReference type="Gene3D" id="3.30.160.60">
    <property type="entry name" value="Classic Zinc Finger"/>
    <property type="match status" value="2"/>
</dbReference>
<feature type="domain" description="C2H2-type" evidence="3">
    <location>
        <begin position="407"/>
        <end position="434"/>
    </location>
</feature>
<dbReference type="PANTHER" id="PTHR46869">
    <property type="entry name" value="C2H2-LIKE ZINC FINGER PROTEIN"/>
    <property type="match status" value="1"/>
</dbReference>
<feature type="domain" description="C2H2-type" evidence="3">
    <location>
        <begin position="10"/>
        <end position="37"/>
    </location>
</feature>
<feature type="compositionally biased region" description="Low complexity" evidence="2">
    <location>
        <begin position="462"/>
        <end position="475"/>
    </location>
</feature>
<accession>A0AAE1YH20</accession>
<feature type="domain" description="C2H2-type" evidence="3">
    <location>
        <begin position="489"/>
        <end position="511"/>
    </location>
</feature>
<dbReference type="Proteomes" id="UP001293254">
    <property type="component" value="Unassembled WGS sequence"/>
</dbReference>
<evidence type="ECO:0000259" key="3">
    <source>
        <dbReference type="PROSITE" id="PS50157"/>
    </source>
</evidence>
<dbReference type="PROSITE" id="PS50157">
    <property type="entry name" value="ZINC_FINGER_C2H2_2"/>
    <property type="match status" value="4"/>
</dbReference>
<keyword evidence="1" id="KW-0479">Metal-binding</keyword>
<dbReference type="EMBL" id="JACGWO010000004">
    <property type="protein sequence ID" value="KAK4430065.1"/>
    <property type="molecule type" value="Genomic_DNA"/>
</dbReference>
<gene>
    <name evidence="4" type="ORF">Salat_1307200</name>
</gene>
<keyword evidence="1" id="KW-0863">Zinc-finger</keyword>
<comment type="caution">
    <text evidence="4">The sequence shown here is derived from an EMBL/GenBank/DDBJ whole genome shotgun (WGS) entry which is preliminary data.</text>
</comment>
<feature type="region of interest" description="Disordered" evidence="2">
    <location>
        <begin position="509"/>
        <end position="563"/>
    </location>
</feature>
<dbReference type="PANTHER" id="PTHR46869:SF1">
    <property type="entry name" value="C2H2-LIKE ZINC FINGER PROTEIN"/>
    <property type="match status" value="1"/>
</dbReference>
<reference evidence="4" key="2">
    <citation type="journal article" date="2024" name="Plant">
        <title>Genomic evolution and insights into agronomic trait innovations of Sesamum species.</title>
        <authorList>
            <person name="Miao H."/>
            <person name="Wang L."/>
            <person name="Qu L."/>
            <person name="Liu H."/>
            <person name="Sun Y."/>
            <person name="Le M."/>
            <person name="Wang Q."/>
            <person name="Wei S."/>
            <person name="Zheng Y."/>
            <person name="Lin W."/>
            <person name="Duan Y."/>
            <person name="Cao H."/>
            <person name="Xiong S."/>
            <person name="Wang X."/>
            <person name="Wei L."/>
            <person name="Li C."/>
            <person name="Ma Q."/>
            <person name="Ju M."/>
            <person name="Zhao R."/>
            <person name="Li G."/>
            <person name="Mu C."/>
            <person name="Tian Q."/>
            <person name="Mei H."/>
            <person name="Zhang T."/>
            <person name="Gao T."/>
            <person name="Zhang H."/>
        </authorList>
    </citation>
    <scope>NUCLEOTIDE SEQUENCE</scope>
    <source>
        <strain evidence="4">3651</strain>
    </source>
</reference>
<feature type="region of interest" description="Disordered" evidence="2">
    <location>
        <begin position="440"/>
        <end position="486"/>
    </location>
</feature>
<feature type="compositionally biased region" description="Low complexity" evidence="2">
    <location>
        <begin position="531"/>
        <end position="540"/>
    </location>
</feature>
<protein>
    <recommendedName>
        <fullName evidence="3">C2H2-type domain-containing protein</fullName>
    </recommendedName>
</protein>
<reference evidence="4" key="1">
    <citation type="submission" date="2020-06" db="EMBL/GenBank/DDBJ databases">
        <authorList>
            <person name="Li T."/>
            <person name="Hu X."/>
            <person name="Zhang T."/>
            <person name="Song X."/>
            <person name="Zhang H."/>
            <person name="Dai N."/>
            <person name="Sheng W."/>
            <person name="Hou X."/>
            <person name="Wei L."/>
        </authorList>
    </citation>
    <scope>NUCLEOTIDE SEQUENCE</scope>
    <source>
        <strain evidence="4">3651</strain>
        <tissue evidence="4">Leaf</tissue>
    </source>
</reference>
<sequence length="563" mass="63394">MMEEGQESRFVCKLCNKRYPCGKSLGGHMRSHVVANSAEPEEKFEVNTRKFSSFGDPGQSQSIMKESKLGEFGNGQSSYGLRENPKKTWRAVDSRLPLPQEKVCKQCGKGFQSLKALCGHMACHSERDRGLKDDHSWTSENQKLVLDSHSDTEVEERRLRTRSSKSKRYKKIVDKSPSFSLANNGSSSVSEIDGQEQEEIAMCLMLLSRDSGNKGGVNSVVESSDNNSVVVETKSSSIEMRVGKKESLDCVHTRDEMIPTTTKIGHKKLKDSTIDAEIAQVENSDSGYFLDECAKAESDVSVDGFRRYGGFSECKKKHIMSVEERDEEYGGAGFRKSLKVIKTEVSKLRKENEYDDDGMASNFAGIESRKRKYSSENPEPWNESAKMMKNSTPNAELCHNSPKRSKYECFNCKKTFKSYQALGGHRPCHKRSTAFYESRYESGENSLDDSTDYMTTNKNVESSSNRKSSSKNSSRYAEKTPKPKKNKGHVCPFCYRVFKNGQALGGHKRSHFIGGHDENNIRSTVPKPEAPDLLDLNLPAPEEDEDNERSQFFPWVGPRKTEV</sequence>
<dbReference type="InterPro" id="IPR013087">
    <property type="entry name" value="Znf_C2H2_type"/>
</dbReference>
<keyword evidence="1" id="KW-0862">Zinc</keyword>
<organism evidence="4 5">
    <name type="scientific">Sesamum alatum</name>
    <dbReference type="NCBI Taxonomy" id="300844"/>
    <lineage>
        <taxon>Eukaryota</taxon>
        <taxon>Viridiplantae</taxon>
        <taxon>Streptophyta</taxon>
        <taxon>Embryophyta</taxon>
        <taxon>Tracheophyta</taxon>
        <taxon>Spermatophyta</taxon>
        <taxon>Magnoliopsida</taxon>
        <taxon>eudicotyledons</taxon>
        <taxon>Gunneridae</taxon>
        <taxon>Pentapetalae</taxon>
        <taxon>asterids</taxon>
        <taxon>lamiids</taxon>
        <taxon>Lamiales</taxon>
        <taxon>Pedaliaceae</taxon>
        <taxon>Sesamum</taxon>
    </lineage>
</organism>
<evidence type="ECO:0000256" key="2">
    <source>
        <dbReference type="SAM" id="MobiDB-lite"/>
    </source>
</evidence>
<keyword evidence="5" id="KW-1185">Reference proteome</keyword>
<feature type="compositionally biased region" description="Polar residues" evidence="2">
    <location>
        <begin position="452"/>
        <end position="461"/>
    </location>
</feature>
<evidence type="ECO:0000313" key="5">
    <source>
        <dbReference type="Proteomes" id="UP001293254"/>
    </source>
</evidence>
<evidence type="ECO:0000313" key="4">
    <source>
        <dbReference type="EMBL" id="KAK4430065.1"/>
    </source>
</evidence>
<name>A0AAE1YH20_9LAMI</name>
<dbReference type="SUPFAM" id="SSF57667">
    <property type="entry name" value="beta-beta-alpha zinc fingers"/>
    <property type="match status" value="2"/>
</dbReference>
<feature type="domain" description="C2H2-type" evidence="3">
    <location>
        <begin position="102"/>
        <end position="129"/>
    </location>
</feature>
<proteinExistence type="predicted"/>
<dbReference type="SMART" id="SM00355">
    <property type="entry name" value="ZnF_C2H2"/>
    <property type="match status" value="4"/>
</dbReference>
<dbReference type="PROSITE" id="PS00028">
    <property type="entry name" value="ZINC_FINGER_C2H2_1"/>
    <property type="match status" value="4"/>
</dbReference>
<dbReference type="AlphaFoldDB" id="A0AAE1YH20"/>
<evidence type="ECO:0000256" key="1">
    <source>
        <dbReference type="PROSITE-ProRule" id="PRU00042"/>
    </source>
</evidence>
<dbReference type="InterPro" id="IPR036236">
    <property type="entry name" value="Znf_C2H2_sf"/>
</dbReference>
<dbReference type="GO" id="GO:0008270">
    <property type="term" value="F:zinc ion binding"/>
    <property type="evidence" value="ECO:0007669"/>
    <property type="project" value="UniProtKB-KW"/>
</dbReference>
<dbReference type="Pfam" id="PF13912">
    <property type="entry name" value="zf-C2H2_6"/>
    <property type="match status" value="4"/>
</dbReference>